<sequence length="462" mass="52393">MAGRKTDHPPHCGTFWTLEMWQQASREDRSLVPRRQIPIALQEDDKELSARLIAVAAGLLHPPKVQILDELDDDTDEQTGSSIAVCVIAADSSTRLKKYLARDDRLVDLNGVSRCVERFDPYFEVHTPLIPDVKKPRVLVLSLMNTDDIFTTIGTIERLVTAMMQEDEMLREQSLIFNLIGGIKKTGPLALILARFRMDLQRSLQAFRYKQSSGQGEVLGKSLARDEYYAMPQWDKVECIDRDTPLRQDGWDDWDDFDEWEARCDRTHKGFSIIPHDDRTSVLRSYQPCESYPRANVSKFIDACEVALQWPEGKGVARLGKSVSDLSDAMEENVDSPPNSDWSGSTRSFGTTSSISPNSSFQNNFDDTDANPGPHQFGSDIDNLIFHAYREASTLWPDRNITLVTVGPMANTSDRQPLDFVSRQFRLMHKDLEKAGSLRYAWVNTRDPGQDFFRHAKAICSP</sequence>
<reference evidence="1" key="1">
    <citation type="submission" date="2022-12" db="EMBL/GenBank/DDBJ databases">
        <title>Genome Sequence of Lasiodiplodia mahajangana.</title>
        <authorList>
            <person name="Buettner E."/>
        </authorList>
    </citation>
    <scope>NUCLEOTIDE SEQUENCE</scope>
    <source>
        <strain evidence="1">VT137</strain>
    </source>
</reference>
<name>A0ACC2K048_9PEZI</name>
<comment type="caution">
    <text evidence="1">The sequence shown here is derived from an EMBL/GenBank/DDBJ whole genome shotgun (WGS) entry which is preliminary data.</text>
</comment>
<evidence type="ECO:0000313" key="2">
    <source>
        <dbReference type="Proteomes" id="UP001153332"/>
    </source>
</evidence>
<dbReference type="Proteomes" id="UP001153332">
    <property type="component" value="Unassembled WGS sequence"/>
</dbReference>
<gene>
    <name evidence="1" type="ORF">O1611_g789</name>
</gene>
<evidence type="ECO:0000313" key="1">
    <source>
        <dbReference type="EMBL" id="KAJ8132837.1"/>
    </source>
</evidence>
<proteinExistence type="predicted"/>
<keyword evidence="2" id="KW-1185">Reference proteome</keyword>
<organism evidence="1 2">
    <name type="scientific">Lasiodiplodia mahajangana</name>
    <dbReference type="NCBI Taxonomy" id="1108764"/>
    <lineage>
        <taxon>Eukaryota</taxon>
        <taxon>Fungi</taxon>
        <taxon>Dikarya</taxon>
        <taxon>Ascomycota</taxon>
        <taxon>Pezizomycotina</taxon>
        <taxon>Dothideomycetes</taxon>
        <taxon>Dothideomycetes incertae sedis</taxon>
        <taxon>Botryosphaeriales</taxon>
        <taxon>Botryosphaeriaceae</taxon>
        <taxon>Lasiodiplodia</taxon>
    </lineage>
</organism>
<accession>A0ACC2K048</accession>
<protein>
    <submittedName>
        <fullName evidence="1">Uncharacterized protein</fullName>
    </submittedName>
</protein>
<dbReference type="EMBL" id="JAPUUL010000077">
    <property type="protein sequence ID" value="KAJ8132837.1"/>
    <property type="molecule type" value="Genomic_DNA"/>
</dbReference>